<dbReference type="EMBL" id="JAQMWT010000334">
    <property type="protein sequence ID" value="KAJ8604333.1"/>
    <property type="molecule type" value="Genomic_DNA"/>
</dbReference>
<evidence type="ECO:0000256" key="5">
    <source>
        <dbReference type="SAM" id="Phobius"/>
    </source>
</evidence>
<dbReference type="Pfam" id="PF23262">
    <property type="entry name" value="NFD4_C"/>
    <property type="match status" value="1"/>
</dbReference>
<evidence type="ECO:0000259" key="6">
    <source>
        <dbReference type="Pfam" id="PF06813"/>
    </source>
</evidence>
<feature type="transmembrane region" description="Helical" evidence="5">
    <location>
        <begin position="302"/>
        <end position="320"/>
    </location>
</feature>
<dbReference type="InterPro" id="IPR010658">
    <property type="entry name" value="Nodulin-like"/>
</dbReference>
<feature type="transmembrane region" description="Helical" evidence="5">
    <location>
        <begin position="476"/>
        <end position="504"/>
    </location>
</feature>
<evidence type="ECO:0000256" key="2">
    <source>
        <dbReference type="ARBA" id="ARBA00022692"/>
    </source>
</evidence>
<feature type="transmembrane region" description="Helical" evidence="5">
    <location>
        <begin position="57"/>
        <end position="75"/>
    </location>
</feature>
<organism evidence="8 9">
    <name type="scientific">Chrysophaeum taylorii</name>
    <dbReference type="NCBI Taxonomy" id="2483200"/>
    <lineage>
        <taxon>Eukaryota</taxon>
        <taxon>Sar</taxon>
        <taxon>Stramenopiles</taxon>
        <taxon>Ochrophyta</taxon>
        <taxon>Pelagophyceae</taxon>
        <taxon>Pelagomonadales</taxon>
        <taxon>Pelagomonadaceae</taxon>
        <taxon>Chrysophaeum</taxon>
    </lineage>
</organism>
<comment type="caution">
    <text evidence="8">The sequence shown here is derived from an EMBL/GenBank/DDBJ whole genome shotgun (WGS) entry which is preliminary data.</text>
</comment>
<feature type="transmembrane region" description="Helical" evidence="5">
    <location>
        <begin position="370"/>
        <end position="388"/>
    </location>
</feature>
<evidence type="ECO:0000256" key="1">
    <source>
        <dbReference type="ARBA" id="ARBA00004141"/>
    </source>
</evidence>
<comment type="subcellular location">
    <subcellularLocation>
        <location evidence="1">Membrane</location>
        <topology evidence="1">Multi-pass membrane protein</topology>
    </subcellularLocation>
</comment>
<keyword evidence="4 5" id="KW-0472">Membrane</keyword>
<feature type="transmembrane region" description="Helical" evidence="5">
    <location>
        <begin position="114"/>
        <end position="135"/>
    </location>
</feature>
<feature type="transmembrane region" description="Helical" evidence="5">
    <location>
        <begin position="82"/>
        <end position="102"/>
    </location>
</feature>
<gene>
    <name evidence="8" type="ORF">CTAYLR_002505</name>
</gene>
<dbReference type="Proteomes" id="UP001230188">
    <property type="component" value="Unassembled WGS sequence"/>
</dbReference>
<feature type="transmembrane region" description="Helical" evidence="5">
    <location>
        <begin position="394"/>
        <end position="415"/>
    </location>
</feature>
<dbReference type="GO" id="GO:0016020">
    <property type="term" value="C:membrane"/>
    <property type="evidence" value="ECO:0007669"/>
    <property type="project" value="UniProtKB-SubCell"/>
</dbReference>
<keyword evidence="9" id="KW-1185">Reference proteome</keyword>
<name>A0AAD7UFQ7_9STRA</name>
<keyword evidence="2 5" id="KW-0812">Transmembrane</keyword>
<evidence type="ECO:0000256" key="3">
    <source>
        <dbReference type="ARBA" id="ARBA00022989"/>
    </source>
</evidence>
<evidence type="ECO:0000256" key="4">
    <source>
        <dbReference type="ARBA" id="ARBA00023136"/>
    </source>
</evidence>
<feature type="transmembrane region" description="Helical" evidence="5">
    <location>
        <begin position="20"/>
        <end position="37"/>
    </location>
</feature>
<feature type="domain" description="Nodulin-like" evidence="6">
    <location>
        <begin position="17"/>
        <end position="254"/>
    </location>
</feature>
<reference evidence="8" key="1">
    <citation type="submission" date="2023-01" db="EMBL/GenBank/DDBJ databases">
        <title>Metagenome sequencing of chrysophaentin producing Chrysophaeum taylorii.</title>
        <authorList>
            <person name="Davison J."/>
            <person name="Bewley C."/>
        </authorList>
    </citation>
    <scope>NUCLEOTIDE SEQUENCE</scope>
    <source>
        <strain evidence="8">NIES-1699</strain>
    </source>
</reference>
<evidence type="ECO:0008006" key="10">
    <source>
        <dbReference type="Google" id="ProtNLM"/>
    </source>
</evidence>
<dbReference type="PANTHER" id="PTHR21576:SF158">
    <property type="entry name" value="RIBOSOMAL RNA-PROCESSING PROTEIN 12-LIKE CONSERVED DOMAIN-CONTAINING PROTEIN"/>
    <property type="match status" value="1"/>
</dbReference>
<feature type="transmembrane region" description="Helical" evidence="5">
    <location>
        <begin position="147"/>
        <end position="169"/>
    </location>
</feature>
<dbReference type="AlphaFoldDB" id="A0AAD7UFQ7"/>
<dbReference type="InterPro" id="IPR056555">
    <property type="entry name" value="NFD4_C"/>
</dbReference>
<dbReference type="InterPro" id="IPR036259">
    <property type="entry name" value="MFS_trans_sf"/>
</dbReference>
<feature type="transmembrane region" description="Helical" evidence="5">
    <location>
        <begin position="241"/>
        <end position="263"/>
    </location>
</feature>
<feature type="transmembrane region" description="Helical" evidence="5">
    <location>
        <begin position="436"/>
        <end position="456"/>
    </location>
</feature>
<proteinExistence type="predicted"/>
<dbReference type="PANTHER" id="PTHR21576">
    <property type="entry name" value="UNCHARACTERIZED NODULIN-LIKE PROTEIN"/>
    <property type="match status" value="1"/>
</dbReference>
<keyword evidence="3 5" id="KW-1133">Transmembrane helix</keyword>
<evidence type="ECO:0000313" key="9">
    <source>
        <dbReference type="Proteomes" id="UP001230188"/>
    </source>
</evidence>
<accession>A0AAD7UFQ7</accession>
<evidence type="ECO:0000313" key="8">
    <source>
        <dbReference type="EMBL" id="KAJ8604333.1"/>
    </source>
</evidence>
<dbReference type="Gene3D" id="1.20.1250.20">
    <property type="entry name" value="MFS general substrate transporter like domains"/>
    <property type="match status" value="2"/>
</dbReference>
<sequence>MATATTTTTTKAAAASRWKVLGGALLVITSGGTVYSFGSYSSTLKSRLNLSQTELDVAALCANVGTYIGSAGFVVDRFGATNAAYLGSVLIGLGYTGLWLLALSNGVANPAFAVSFSCFVWGHGAGYLDAAAISVSIKCFPKHRGAIVGLAKSLYGLASSLVVLLAAYVVGQTTLIAVLASIAFVLPAWNAPRLEEAPCPDEDERATADRIDRAVLRVVFLAIAAAFVAILRVVAPGAWTSIYANLAVSVLVLVGLVAVTSFAPGEQRRDELRELLAEETVGSSIAGTIDYAPARAVREPTLWLLFVSVLPIAGAGLATINNLGQIMSARGAATGTQDVAVTMVSVANCLGRLAAGRLSDALSRRGLPRTGLLVLTSAIACVAMLELYATGTSISLALVGVVAIGGAYGMLWTLIPTLTSDIFGMRRIGSNYMLTLPSVVLGSVLFSTVLASTVYSDHESRDDDDDDDDDDSDTCTGSACFATTFLVTAAACLLGTLAAAALTLKTRHLYQIK</sequence>
<feature type="transmembrane region" description="Helical" evidence="5">
    <location>
        <begin position="214"/>
        <end position="235"/>
    </location>
</feature>
<protein>
    <recommendedName>
        <fullName evidence="10">Nodulin-like domain-containing protein</fullName>
    </recommendedName>
</protein>
<dbReference type="Pfam" id="PF06813">
    <property type="entry name" value="Nodulin-like"/>
    <property type="match status" value="1"/>
</dbReference>
<evidence type="ECO:0000259" key="7">
    <source>
        <dbReference type="Pfam" id="PF23262"/>
    </source>
</evidence>
<dbReference type="SUPFAM" id="SSF103473">
    <property type="entry name" value="MFS general substrate transporter"/>
    <property type="match status" value="2"/>
</dbReference>
<feature type="domain" description="NFD4 C-terminal" evidence="7">
    <location>
        <begin position="298"/>
        <end position="510"/>
    </location>
</feature>